<dbReference type="GO" id="GO:0005737">
    <property type="term" value="C:cytoplasm"/>
    <property type="evidence" value="ECO:0007669"/>
    <property type="project" value="TreeGrafter"/>
</dbReference>
<proteinExistence type="predicted"/>
<dbReference type="GO" id="GO:0019748">
    <property type="term" value="P:secondary metabolic process"/>
    <property type="evidence" value="ECO:0007669"/>
    <property type="project" value="TreeGrafter"/>
</dbReference>
<sequence length="392" mass="43930">MSTVSEIFPGISIIDSDTHWSEPPDLWTSLAPAKYKELVPQIKEHNGRRKWVVNGDIPIAGDSAVSAIQPDGEKMLGLRFLKADIDMVHAASYDCDARLDLMDQMGISHGIVYPNVGGFGNQNFLRVEDEGLRIACVEIYNDWMTDLQERSGGRILPMALVPWWDIDACVAEVDRMQQNGAKGIVMCSNPHDSGMPNFAQPEWRPFWEICESLKMPINFHIGASEGDINWSGTVPYDTWSGDVKISLAGAAIFLGQLRWMLNLLVSDVPERYPGLNFVSVESGVGWIPFLLDALDYQCGETAPEHLAHLSMKPSEYFRRQFYGCFWFESKTLGPAIDHLGPDRIMFETDIPHPTCLYPHSVERVRDAISELSPAVQKKILQDNAAELYGIEV</sequence>
<name>A0A381Q0D5_9ZZZZ</name>
<keyword evidence="1" id="KW-0456">Lyase</keyword>
<protein>
    <recommendedName>
        <fullName evidence="2">Amidohydrolase-related domain-containing protein</fullName>
    </recommendedName>
</protein>
<reference evidence="3" key="1">
    <citation type="submission" date="2018-05" db="EMBL/GenBank/DDBJ databases">
        <authorList>
            <person name="Lanie J.A."/>
            <person name="Ng W.-L."/>
            <person name="Kazmierczak K.M."/>
            <person name="Andrzejewski T.M."/>
            <person name="Davidsen T.M."/>
            <person name="Wayne K.J."/>
            <person name="Tettelin H."/>
            <person name="Glass J.I."/>
            <person name="Rusch D."/>
            <person name="Podicherti R."/>
            <person name="Tsui H.-C.T."/>
            <person name="Winkler M.E."/>
        </authorList>
    </citation>
    <scope>NUCLEOTIDE SEQUENCE</scope>
</reference>
<dbReference type="AlphaFoldDB" id="A0A381Q0D5"/>
<dbReference type="InterPro" id="IPR006680">
    <property type="entry name" value="Amidohydro-rel"/>
</dbReference>
<organism evidence="3">
    <name type="scientific">marine metagenome</name>
    <dbReference type="NCBI Taxonomy" id="408172"/>
    <lineage>
        <taxon>unclassified sequences</taxon>
        <taxon>metagenomes</taxon>
        <taxon>ecological metagenomes</taxon>
    </lineage>
</organism>
<dbReference type="PANTHER" id="PTHR21240">
    <property type="entry name" value="2-AMINO-3-CARBOXYLMUCONATE-6-SEMIALDEHYDE DECARBOXYLASE"/>
    <property type="match status" value="1"/>
</dbReference>
<dbReference type="GO" id="GO:0016787">
    <property type="term" value="F:hydrolase activity"/>
    <property type="evidence" value="ECO:0007669"/>
    <property type="project" value="InterPro"/>
</dbReference>
<dbReference type="InterPro" id="IPR032465">
    <property type="entry name" value="ACMSD"/>
</dbReference>
<dbReference type="InterPro" id="IPR032466">
    <property type="entry name" value="Metal_Hydrolase"/>
</dbReference>
<dbReference type="Pfam" id="PF04909">
    <property type="entry name" value="Amidohydro_2"/>
    <property type="match status" value="1"/>
</dbReference>
<dbReference type="GO" id="GO:0016831">
    <property type="term" value="F:carboxy-lyase activity"/>
    <property type="evidence" value="ECO:0007669"/>
    <property type="project" value="InterPro"/>
</dbReference>
<dbReference type="PANTHER" id="PTHR21240:SF28">
    <property type="entry name" value="ISO-OROTATE DECARBOXYLASE (EUROFUNG)"/>
    <property type="match status" value="1"/>
</dbReference>
<evidence type="ECO:0000313" key="3">
    <source>
        <dbReference type="EMBL" id="SUZ72368.1"/>
    </source>
</evidence>
<dbReference type="EMBL" id="UINC01001150">
    <property type="protein sequence ID" value="SUZ72368.1"/>
    <property type="molecule type" value="Genomic_DNA"/>
</dbReference>
<dbReference type="Gene3D" id="3.20.20.140">
    <property type="entry name" value="Metal-dependent hydrolases"/>
    <property type="match status" value="1"/>
</dbReference>
<evidence type="ECO:0000259" key="2">
    <source>
        <dbReference type="Pfam" id="PF04909"/>
    </source>
</evidence>
<dbReference type="SUPFAM" id="SSF51556">
    <property type="entry name" value="Metallo-dependent hydrolases"/>
    <property type="match status" value="1"/>
</dbReference>
<accession>A0A381Q0D5</accession>
<feature type="domain" description="Amidohydrolase-related" evidence="2">
    <location>
        <begin position="134"/>
        <end position="390"/>
    </location>
</feature>
<gene>
    <name evidence="3" type="ORF">METZ01_LOCUS25222</name>
</gene>
<evidence type="ECO:0000256" key="1">
    <source>
        <dbReference type="ARBA" id="ARBA00023239"/>
    </source>
</evidence>